<accession>M1ZYE0</accession>
<organism evidence="1 2">
    <name type="scientific">Clostridium botulinum CFSAN001627</name>
    <dbReference type="NCBI Taxonomy" id="1232189"/>
    <lineage>
        <taxon>Bacteria</taxon>
        <taxon>Bacillati</taxon>
        <taxon>Bacillota</taxon>
        <taxon>Clostridia</taxon>
        <taxon>Eubacteriales</taxon>
        <taxon>Clostridiaceae</taxon>
        <taxon>Clostridium</taxon>
    </lineage>
</organism>
<protein>
    <submittedName>
        <fullName evidence="1">Amino acid/peptide transporter</fullName>
    </submittedName>
</protein>
<feature type="non-terminal residue" evidence="1">
    <location>
        <position position="1"/>
    </location>
</feature>
<evidence type="ECO:0000313" key="2">
    <source>
        <dbReference type="Proteomes" id="UP000011944"/>
    </source>
</evidence>
<evidence type="ECO:0000313" key="1">
    <source>
        <dbReference type="EMBL" id="EKN42320.1"/>
    </source>
</evidence>
<dbReference type="Proteomes" id="UP000011944">
    <property type="component" value="Unassembled WGS sequence"/>
</dbReference>
<comment type="caution">
    <text evidence="1">The sequence shown here is derived from an EMBL/GenBank/DDBJ whole genome shotgun (WGS) entry which is preliminary data.</text>
</comment>
<sequence>ALIANAIIIFALNRKLTNMAEQFD</sequence>
<name>M1ZYE0_CLOBO</name>
<dbReference type="EMBL" id="AMXI01000428">
    <property type="protein sequence ID" value="EKN42320.1"/>
    <property type="molecule type" value="Genomic_DNA"/>
</dbReference>
<reference evidence="1 2" key="1">
    <citation type="submission" date="2012-10" db="EMBL/GenBank/DDBJ databases">
        <authorList>
            <person name="Strain E.A."/>
            <person name="Brown E."/>
            <person name="Allard M.W."/>
            <person name="Gonzalez-Escalona N."/>
            <person name="Timme R."/>
        </authorList>
    </citation>
    <scope>NUCLEOTIDE SEQUENCE [LARGE SCALE GENOMIC DNA]</scope>
    <source>
        <strain evidence="1 2">CFSAN001627</strain>
    </source>
</reference>
<proteinExistence type="predicted"/>
<gene>
    <name evidence="1" type="ORF">CFSAN001627_07537</name>
</gene>
<reference evidence="1 2" key="2">
    <citation type="submission" date="2013-03" db="EMBL/GenBank/DDBJ databases">
        <title>Diversity in Clostridium botulinum.</title>
        <authorList>
            <person name="Timme R.E."/>
            <person name="Allard M."/>
            <person name="Luo Y."/>
            <person name="Strain E."/>
            <person name="Gonzalez-Escalona N."/>
            <person name="Brown E."/>
        </authorList>
    </citation>
    <scope>NUCLEOTIDE SEQUENCE [LARGE SCALE GENOMIC DNA]</scope>
    <source>
        <strain evidence="1 2">CFSAN001627</strain>
    </source>
</reference>
<dbReference type="AlphaFoldDB" id="M1ZYE0"/>